<dbReference type="EMBL" id="JBFAQK010000003">
    <property type="protein sequence ID" value="MEV4680076.1"/>
    <property type="molecule type" value="Genomic_DNA"/>
</dbReference>
<sequence>MARYSACETGPFPALTWPIRAASLMGVSQSANFTARRHVDLRRHASALCLFHRRGC</sequence>
<dbReference type="RefSeq" id="WP_364588244.1">
    <property type="nucleotide sequence ID" value="NZ_JBFAQK010000003.1"/>
</dbReference>
<dbReference type="InterPro" id="IPR049979">
    <property type="entry name" value="Cys_resp_CS_actino"/>
</dbReference>
<comment type="caution">
    <text evidence="1">The sequence shown here is derived from an EMBL/GenBank/DDBJ whole genome shotgun (WGS) entry which is preliminary data.</text>
</comment>
<dbReference type="NCBIfam" id="NF042934">
    <property type="entry name" value="cis_reg_atten"/>
    <property type="match status" value="1"/>
</dbReference>
<name>A0ABV3HND1_9ACTN</name>
<dbReference type="Proteomes" id="UP001552521">
    <property type="component" value="Unassembled WGS sequence"/>
</dbReference>
<evidence type="ECO:0000313" key="2">
    <source>
        <dbReference type="Proteomes" id="UP001552521"/>
    </source>
</evidence>
<organism evidence="1 2">
    <name type="scientific">Streptomyces kurssanovii</name>
    <dbReference type="NCBI Taxonomy" id="67312"/>
    <lineage>
        <taxon>Bacteria</taxon>
        <taxon>Bacillati</taxon>
        <taxon>Actinomycetota</taxon>
        <taxon>Actinomycetes</taxon>
        <taxon>Kitasatosporales</taxon>
        <taxon>Streptomycetaceae</taxon>
        <taxon>Streptomyces</taxon>
    </lineage>
</organism>
<keyword evidence="2" id="KW-1185">Reference proteome</keyword>
<gene>
    <name evidence="1" type="ORF">AB0K36_04705</name>
</gene>
<accession>A0ABV3HND1</accession>
<protein>
    <submittedName>
        <fullName evidence="1">Leader peptide</fullName>
    </submittedName>
</protein>
<evidence type="ECO:0000313" key="1">
    <source>
        <dbReference type="EMBL" id="MEV4680076.1"/>
    </source>
</evidence>
<reference evidence="1 2" key="1">
    <citation type="submission" date="2024-06" db="EMBL/GenBank/DDBJ databases">
        <title>The Natural Products Discovery Center: Release of the First 8490 Sequenced Strains for Exploring Actinobacteria Biosynthetic Diversity.</title>
        <authorList>
            <person name="Kalkreuter E."/>
            <person name="Kautsar S.A."/>
            <person name="Yang D."/>
            <person name="Bader C.D."/>
            <person name="Teijaro C.N."/>
            <person name="Fluegel L."/>
            <person name="Davis C.M."/>
            <person name="Simpson J.R."/>
            <person name="Lauterbach L."/>
            <person name="Steele A.D."/>
            <person name="Gui C."/>
            <person name="Meng S."/>
            <person name="Li G."/>
            <person name="Viehrig K."/>
            <person name="Ye F."/>
            <person name="Su P."/>
            <person name="Kiefer A.F."/>
            <person name="Nichols A."/>
            <person name="Cepeda A.J."/>
            <person name="Yan W."/>
            <person name="Fan B."/>
            <person name="Jiang Y."/>
            <person name="Adhikari A."/>
            <person name="Zheng C.-J."/>
            <person name="Schuster L."/>
            <person name="Cowan T.M."/>
            <person name="Smanski M.J."/>
            <person name="Chevrette M.G."/>
            <person name="De Carvalho L.P.S."/>
            <person name="Shen B."/>
        </authorList>
    </citation>
    <scope>NUCLEOTIDE SEQUENCE [LARGE SCALE GENOMIC DNA]</scope>
    <source>
        <strain evidence="1 2">NPDC049344</strain>
    </source>
</reference>
<proteinExistence type="predicted"/>